<dbReference type="PANTHER" id="PTHR30600">
    <property type="entry name" value="CYTOCHROME C PEROXIDASE-RELATED"/>
    <property type="match status" value="1"/>
</dbReference>
<reference evidence="11 12" key="1">
    <citation type="submission" date="2015-07" db="EMBL/GenBank/DDBJ databases">
        <title>The draft genome sequence of Leadbetterella sp. JN14-9.</title>
        <authorList>
            <person name="Liu Y."/>
            <person name="Du J."/>
            <person name="Shao Z."/>
        </authorList>
    </citation>
    <scope>NUCLEOTIDE SEQUENCE [LARGE SCALE GENOMIC DNA]</scope>
    <source>
        <strain evidence="11 12">JN14-9</strain>
    </source>
</reference>
<comment type="PTM">
    <text evidence="8">Binds 2 heme groups per subunit.</text>
</comment>
<evidence type="ECO:0000256" key="5">
    <source>
        <dbReference type="ARBA" id="ARBA00022764"/>
    </source>
</evidence>
<keyword evidence="7 9" id="KW-0408">Iron</keyword>
<dbReference type="Pfam" id="PF03150">
    <property type="entry name" value="CCP_MauG"/>
    <property type="match status" value="1"/>
</dbReference>
<evidence type="ECO:0000256" key="6">
    <source>
        <dbReference type="ARBA" id="ARBA00023002"/>
    </source>
</evidence>
<dbReference type="EMBL" id="LGTQ01000012">
    <property type="protein sequence ID" value="KPM47158.1"/>
    <property type="molecule type" value="Genomic_DNA"/>
</dbReference>
<dbReference type="Proteomes" id="UP000050454">
    <property type="component" value="Unassembled WGS sequence"/>
</dbReference>
<evidence type="ECO:0000313" key="11">
    <source>
        <dbReference type="EMBL" id="KPM47158.1"/>
    </source>
</evidence>
<keyword evidence="4" id="KW-0732">Signal</keyword>
<evidence type="ECO:0000256" key="3">
    <source>
        <dbReference type="ARBA" id="ARBA00022723"/>
    </source>
</evidence>
<dbReference type="GO" id="GO:0042597">
    <property type="term" value="C:periplasmic space"/>
    <property type="evidence" value="ECO:0007669"/>
    <property type="project" value="UniProtKB-SubCell"/>
</dbReference>
<comment type="cofactor">
    <cofactor evidence="8">
        <name>heme</name>
        <dbReference type="ChEBI" id="CHEBI:30413"/>
    </cofactor>
    <text evidence="8">Binds 2 heme groups.</text>
</comment>
<proteinExistence type="predicted"/>
<evidence type="ECO:0000256" key="1">
    <source>
        <dbReference type="ARBA" id="ARBA00004418"/>
    </source>
</evidence>
<dbReference type="RefSeq" id="WP_055149765.1">
    <property type="nucleotide sequence ID" value="NZ_JXSZ01000012.1"/>
</dbReference>
<evidence type="ECO:0000256" key="7">
    <source>
        <dbReference type="ARBA" id="ARBA00023004"/>
    </source>
</evidence>
<dbReference type="InterPro" id="IPR004852">
    <property type="entry name" value="Di-haem_cyt_c_peroxidsae"/>
</dbReference>
<feature type="binding site" description="covalent" evidence="8">
    <location>
        <position position="221"/>
    </location>
    <ligand>
        <name>heme c</name>
        <dbReference type="ChEBI" id="CHEBI:61717"/>
        <label>2</label>
    </ligand>
</feature>
<protein>
    <submittedName>
        <fullName evidence="11">Cytochrome C peroxidase</fullName>
    </submittedName>
</protein>
<organism evidence="11 12">
    <name type="scientific">Jiulongibacter sediminis</name>
    <dbReference type="NCBI Taxonomy" id="1605367"/>
    <lineage>
        <taxon>Bacteria</taxon>
        <taxon>Pseudomonadati</taxon>
        <taxon>Bacteroidota</taxon>
        <taxon>Cytophagia</taxon>
        <taxon>Cytophagales</taxon>
        <taxon>Leadbetterellaceae</taxon>
        <taxon>Jiulongibacter</taxon>
    </lineage>
</organism>
<dbReference type="InterPro" id="IPR036909">
    <property type="entry name" value="Cyt_c-like_dom_sf"/>
</dbReference>
<feature type="binding site" description="axial binding residue" evidence="9">
    <location>
        <position position="80"/>
    </location>
    <ligand>
        <name>heme c</name>
        <dbReference type="ChEBI" id="CHEBI:61717"/>
        <label>1</label>
    </ligand>
    <ligandPart>
        <name>Fe</name>
        <dbReference type="ChEBI" id="CHEBI:18248"/>
    </ligandPart>
</feature>
<dbReference type="PIRSF" id="PIRSF000294">
    <property type="entry name" value="Cytochrome-c_peroxidase"/>
    <property type="match status" value="1"/>
</dbReference>
<comment type="subcellular location">
    <subcellularLocation>
        <location evidence="1">Periplasm</location>
    </subcellularLocation>
</comment>
<evidence type="ECO:0000256" key="2">
    <source>
        <dbReference type="ARBA" id="ARBA00022617"/>
    </source>
</evidence>
<dbReference type="InterPro" id="IPR026259">
    <property type="entry name" value="MauG/Cytc_peroxidase"/>
</dbReference>
<evidence type="ECO:0000256" key="8">
    <source>
        <dbReference type="PIRSR" id="PIRSR000294-1"/>
    </source>
</evidence>
<evidence type="ECO:0000256" key="9">
    <source>
        <dbReference type="PIRSR" id="PIRSR000294-2"/>
    </source>
</evidence>
<dbReference type="PATRIC" id="fig|1605367.3.peg.455"/>
<dbReference type="AlphaFoldDB" id="A0A0P7BRY9"/>
<keyword evidence="3 9" id="KW-0479">Metal-binding</keyword>
<keyword evidence="6" id="KW-0560">Oxidoreductase</keyword>
<evidence type="ECO:0000256" key="4">
    <source>
        <dbReference type="ARBA" id="ARBA00022729"/>
    </source>
</evidence>
<gene>
    <name evidence="11" type="ORF">AFM12_15180</name>
</gene>
<dbReference type="GO" id="GO:0004130">
    <property type="term" value="F:cytochrome-c peroxidase activity"/>
    <property type="evidence" value="ECO:0007669"/>
    <property type="project" value="TreeGrafter"/>
</dbReference>
<dbReference type="OrthoDB" id="9805202at2"/>
<feature type="domain" description="Cytochrome c" evidence="10">
    <location>
        <begin position="208"/>
        <end position="335"/>
    </location>
</feature>
<dbReference type="SUPFAM" id="SSF46626">
    <property type="entry name" value="Cytochrome c"/>
    <property type="match status" value="2"/>
</dbReference>
<dbReference type="STRING" id="1605367.AFM12_15180"/>
<name>A0A0P7BRY9_9BACT</name>
<accession>A0A0P7BRY9</accession>
<dbReference type="Gene3D" id="1.10.760.10">
    <property type="entry name" value="Cytochrome c-like domain"/>
    <property type="match status" value="2"/>
</dbReference>
<dbReference type="GO" id="GO:0009055">
    <property type="term" value="F:electron transfer activity"/>
    <property type="evidence" value="ECO:0007669"/>
    <property type="project" value="InterPro"/>
</dbReference>
<evidence type="ECO:0000313" key="12">
    <source>
        <dbReference type="Proteomes" id="UP000050454"/>
    </source>
</evidence>
<feature type="binding site" description="axial binding residue" evidence="9">
    <location>
        <position position="225"/>
    </location>
    <ligand>
        <name>heme c</name>
        <dbReference type="ChEBI" id="CHEBI:61717"/>
        <label>2</label>
    </ligand>
    <ligandPart>
        <name>Fe</name>
        <dbReference type="ChEBI" id="CHEBI:18248"/>
    </ligandPart>
</feature>
<feature type="binding site" description="covalent" evidence="8">
    <location>
        <position position="79"/>
    </location>
    <ligand>
        <name>heme c</name>
        <dbReference type="ChEBI" id="CHEBI:61717"/>
        <label>1</label>
    </ligand>
</feature>
<dbReference type="GO" id="GO:0046872">
    <property type="term" value="F:metal ion binding"/>
    <property type="evidence" value="ECO:0007669"/>
    <property type="project" value="UniProtKB-KW"/>
</dbReference>
<keyword evidence="2 8" id="KW-0349">Heme</keyword>
<keyword evidence="12" id="KW-1185">Reference proteome</keyword>
<comment type="caution">
    <text evidence="11">The sequence shown here is derived from an EMBL/GenBank/DDBJ whole genome shotgun (WGS) entry which is preliminary data.</text>
</comment>
<feature type="binding site" description="covalent" evidence="8">
    <location>
        <position position="224"/>
    </location>
    <ligand>
        <name>heme c</name>
        <dbReference type="ChEBI" id="CHEBI:61717"/>
        <label>2</label>
    </ligand>
</feature>
<evidence type="ECO:0000259" key="10">
    <source>
        <dbReference type="PROSITE" id="PS51007"/>
    </source>
</evidence>
<dbReference type="InterPro" id="IPR051395">
    <property type="entry name" value="Cytochrome_c_Peroxidase/MauG"/>
</dbReference>
<dbReference type="InterPro" id="IPR009056">
    <property type="entry name" value="Cyt_c-like_dom"/>
</dbReference>
<keyword evidence="11" id="KW-0575">Peroxidase</keyword>
<dbReference type="GO" id="GO:0020037">
    <property type="term" value="F:heme binding"/>
    <property type="evidence" value="ECO:0007669"/>
    <property type="project" value="InterPro"/>
</dbReference>
<dbReference type="PROSITE" id="PS51007">
    <property type="entry name" value="CYTC"/>
    <property type="match status" value="1"/>
</dbReference>
<feature type="binding site" description="covalent" evidence="8">
    <location>
        <position position="76"/>
    </location>
    <ligand>
        <name>heme c</name>
        <dbReference type="ChEBI" id="CHEBI:61717"/>
        <label>1</label>
    </ligand>
</feature>
<keyword evidence="5" id="KW-0574">Periplasm</keyword>
<sequence>MRYLILIAGLLSLWSCEKAGGEVPIINEEKPLFEVPSNFDEPVYDLSKNPVSEEGFQLGRKLFYDGRLSRDGTISCAECHGQPYAFTHHGHIVSHGIDNRVGRRNAPPIQNTAWMTSFFWDGGVFDLDLFSPAPIMNPLEMDETMTNVIDKIAADSTYRQMFKEAYGTEEVNTSRFLRALSQFMNALVSANSRYDKYVRNEPGGELTADELEGLRLFEQKCSSCHSGALFSDQSFRNNGLEPFRIDPDLGRALVTERPEDRLKFKVPSLRNIRFTAPYMHDGRFSSLDDVLDHYAAGVQDTENLDPLLKSEDGILGIALTSTEKAQIISFLKTLSDEEFVRDSRFAAP</sequence>